<evidence type="ECO:0000256" key="8">
    <source>
        <dbReference type="ARBA" id="ARBA00023125"/>
    </source>
</evidence>
<evidence type="ECO:0000256" key="12">
    <source>
        <dbReference type="SAM" id="Coils"/>
    </source>
</evidence>
<dbReference type="Proteomes" id="UP000537592">
    <property type="component" value="Unassembled WGS sequence"/>
</dbReference>
<evidence type="ECO:0000256" key="2">
    <source>
        <dbReference type="ARBA" id="ARBA00022515"/>
    </source>
</evidence>
<evidence type="ECO:0000256" key="6">
    <source>
        <dbReference type="ARBA" id="ARBA00022806"/>
    </source>
</evidence>
<keyword evidence="12" id="KW-0175">Coiled coil</keyword>
<reference evidence="14 15" key="1">
    <citation type="submission" date="2020-08" db="EMBL/GenBank/DDBJ databases">
        <title>Genomic Encyclopedia of Type Strains, Phase IV (KMG-IV): sequencing the most valuable type-strain genomes for metagenomic binning, comparative biology and taxonomic classification.</title>
        <authorList>
            <person name="Goeker M."/>
        </authorList>
    </citation>
    <scope>NUCLEOTIDE SEQUENCE [LARGE SCALE GENOMIC DNA]</scope>
    <source>
        <strain evidence="14 15">DSM 28760</strain>
    </source>
</reference>
<evidence type="ECO:0000256" key="4">
    <source>
        <dbReference type="ARBA" id="ARBA00022741"/>
    </source>
</evidence>
<keyword evidence="9" id="KW-0413">Isomerase</keyword>
<dbReference type="Gene3D" id="3.40.50.300">
    <property type="entry name" value="P-loop containing nucleotide triphosphate hydrolases"/>
    <property type="match status" value="1"/>
</dbReference>
<comment type="similarity">
    <text evidence="1">Belongs to the helicase family. DnaB subfamily.</text>
</comment>
<evidence type="ECO:0000256" key="7">
    <source>
        <dbReference type="ARBA" id="ARBA00022840"/>
    </source>
</evidence>
<feature type="domain" description="SF4 helicase" evidence="13">
    <location>
        <begin position="181"/>
        <end position="479"/>
    </location>
</feature>
<dbReference type="RefSeq" id="WP_183750817.1">
    <property type="nucleotide sequence ID" value="NZ_JACICC010000002.1"/>
</dbReference>
<keyword evidence="5" id="KW-0378">Hydrolase</keyword>
<dbReference type="PROSITE" id="PS51199">
    <property type="entry name" value="SF4_HELICASE"/>
    <property type="match status" value="1"/>
</dbReference>
<keyword evidence="6 14" id="KW-0347">Helicase</keyword>
<dbReference type="PANTHER" id="PTHR30153">
    <property type="entry name" value="REPLICATIVE DNA HELICASE DNAB"/>
    <property type="match status" value="1"/>
</dbReference>
<evidence type="ECO:0000313" key="14">
    <source>
        <dbReference type="EMBL" id="MBB3808775.1"/>
    </source>
</evidence>
<keyword evidence="3" id="KW-0235">DNA replication</keyword>
<dbReference type="GO" id="GO:1990077">
    <property type="term" value="C:primosome complex"/>
    <property type="evidence" value="ECO:0007669"/>
    <property type="project" value="UniProtKB-KW"/>
</dbReference>
<dbReference type="InterPro" id="IPR007694">
    <property type="entry name" value="DNA_helicase_DnaB-like_C"/>
</dbReference>
<evidence type="ECO:0000256" key="1">
    <source>
        <dbReference type="ARBA" id="ARBA00008428"/>
    </source>
</evidence>
<evidence type="ECO:0000256" key="11">
    <source>
        <dbReference type="ARBA" id="ARBA00048954"/>
    </source>
</evidence>
<name>A0A7W6EFI7_9HYPH</name>
<proteinExistence type="inferred from homology"/>
<dbReference type="InterPro" id="IPR036185">
    <property type="entry name" value="DNA_heli_DnaB-like_N_sf"/>
</dbReference>
<comment type="caution">
    <text evidence="14">The sequence shown here is derived from an EMBL/GenBank/DDBJ whole genome shotgun (WGS) entry which is preliminary data.</text>
</comment>
<evidence type="ECO:0000256" key="3">
    <source>
        <dbReference type="ARBA" id="ARBA00022705"/>
    </source>
</evidence>
<dbReference type="InterPro" id="IPR016136">
    <property type="entry name" value="DNA_helicase_N/primase_C"/>
</dbReference>
<keyword evidence="15" id="KW-1185">Reference proteome</keyword>
<protein>
    <recommendedName>
        <fullName evidence="10">DNA 5'-3' helicase</fullName>
        <ecNumber evidence="10">5.6.2.3</ecNumber>
    </recommendedName>
</protein>
<dbReference type="GO" id="GO:0005829">
    <property type="term" value="C:cytosol"/>
    <property type="evidence" value="ECO:0007669"/>
    <property type="project" value="TreeGrafter"/>
</dbReference>
<keyword evidence="8" id="KW-0238">DNA-binding</keyword>
<keyword evidence="2" id="KW-0639">Primosome</keyword>
<dbReference type="Pfam" id="PF03796">
    <property type="entry name" value="DnaB_C"/>
    <property type="match status" value="1"/>
</dbReference>
<accession>A0A7W6EFI7</accession>
<dbReference type="InterPro" id="IPR007693">
    <property type="entry name" value="DNA_helicase_DnaB-like_N"/>
</dbReference>
<dbReference type="GO" id="GO:0016787">
    <property type="term" value="F:hydrolase activity"/>
    <property type="evidence" value="ECO:0007669"/>
    <property type="project" value="UniProtKB-KW"/>
</dbReference>
<evidence type="ECO:0000256" key="9">
    <source>
        <dbReference type="ARBA" id="ARBA00023235"/>
    </source>
</evidence>
<sequence>MNVAPSQESSHEAIASEQALLGALILSPDSYSTVQAIVRPDYFSEPIHRFVYEAISECREAGRKGSISEIMQAIGARNAGSDIGGISMRDYIARVTNETSTLAASDYARVVRDIYVLRRLQDIALSNADIDGGGLAEHRLSAAWDALDSLRAETAESGGTWRPVGEIASSVVRRVQDIRTGEAGEPGVTTGFPDLDRMILGYRPGELIVIAGRPGMGKSVVALSSAIALSDPDHPRGGGVGFFSLELSDDSVGARALSDIAYRSKHSPTHSDIRAGRLEDHQCDDIVDAQRVLDGRLIIIDTRSSITVGEVEARARAMQRRYEKMGRKLNVIFIDYLKQVKATDRYRGNRVYEIGEITTGLREIGKKLGICIVLLAQLNRGVEGREDKRPSMADLRESGDIENDADVVMLLYRPAYYLQRELKAAASDEKAIELHDKLQAAENKLEVIISKNRNGEGERTVELFCSPGHSAVRQLARGF</sequence>
<feature type="coiled-coil region" evidence="12">
    <location>
        <begin position="424"/>
        <end position="451"/>
    </location>
</feature>
<dbReference type="Gene3D" id="1.10.860.10">
    <property type="entry name" value="DNAb Helicase, Chain A"/>
    <property type="match status" value="1"/>
</dbReference>
<gene>
    <name evidence="14" type="ORF">FHS81_000845</name>
</gene>
<evidence type="ECO:0000256" key="5">
    <source>
        <dbReference type="ARBA" id="ARBA00022801"/>
    </source>
</evidence>
<evidence type="ECO:0000313" key="15">
    <source>
        <dbReference type="Proteomes" id="UP000537592"/>
    </source>
</evidence>
<dbReference type="AlphaFoldDB" id="A0A7W6EFI7"/>
<dbReference type="PANTHER" id="PTHR30153:SF2">
    <property type="entry name" value="REPLICATIVE DNA HELICASE"/>
    <property type="match status" value="1"/>
</dbReference>
<dbReference type="GO" id="GO:0005524">
    <property type="term" value="F:ATP binding"/>
    <property type="evidence" value="ECO:0007669"/>
    <property type="project" value="UniProtKB-KW"/>
</dbReference>
<evidence type="ECO:0000259" key="13">
    <source>
        <dbReference type="PROSITE" id="PS51199"/>
    </source>
</evidence>
<dbReference type="GO" id="GO:0003677">
    <property type="term" value="F:DNA binding"/>
    <property type="evidence" value="ECO:0007669"/>
    <property type="project" value="UniProtKB-KW"/>
</dbReference>
<dbReference type="InterPro" id="IPR027417">
    <property type="entry name" value="P-loop_NTPase"/>
</dbReference>
<dbReference type="Pfam" id="PF00772">
    <property type="entry name" value="DnaB"/>
    <property type="match status" value="1"/>
</dbReference>
<organism evidence="14 15">
    <name type="scientific">Pseudochelatococcus contaminans</name>
    <dbReference type="NCBI Taxonomy" id="1538103"/>
    <lineage>
        <taxon>Bacteria</taxon>
        <taxon>Pseudomonadati</taxon>
        <taxon>Pseudomonadota</taxon>
        <taxon>Alphaproteobacteria</taxon>
        <taxon>Hyphomicrobiales</taxon>
        <taxon>Chelatococcaceae</taxon>
        <taxon>Pseudochelatococcus</taxon>
    </lineage>
</organism>
<dbReference type="SUPFAM" id="SSF52540">
    <property type="entry name" value="P-loop containing nucleoside triphosphate hydrolases"/>
    <property type="match status" value="1"/>
</dbReference>
<comment type="catalytic activity">
    <reaction evidence="11">
        <text>ATP + H2O = ADP + phosphate + H(+)</text>
        <dbReference type="Rhea" id="RHEA:13065"/>
        <dbReference type="ChEBI" id="CHEBI:15377"/>
        <dbReference type="ChEBI" id="CHEBI:15378"/>
        <dbReference type="ChEBI" id="CHEBI:30616"/>
        <dbReference type="ChEBI" id="CHEBI:43474"/>
        <dbReference type="ChEBI" id="CHEBI:456216"/>
        <dbReference type="EC" id="5.6.2.3"/>
    </reaction>
</comment>
<dbReference type="EC" id="5.6.2.3" evidence="10"/>
<keyword evidence="4" id="KW-0547">Nucleotide-binding</keyword>
<dbReference type="SUPFAM" id="SSF48024">
    <property type="entry name" value="N-terminal domain of DnaB helicase"/>
    <property type="match status" value="1"/>
</dbReference>
<dbReference type="EMBL" id="JACICC010000002">
    <property type="protein sequence ID" value="MBB3808775.1"/>
    <property type="molecule type" value="Genomic_DNA"/>
</dbReference>
<keyword evidence="7" id="KW-0067">ATP-binding</keyword>
<dbReference type="GO" id="GO:0006269">
    <property type="term" value="P:DNA replication, synthesis of primer"/>
    <property type="evidence" value="ECO:0007669"/>
    <property type="project" value="UniProtKB-KW"/>
</dbReference>
<dbReference type="GO" id="GO:0043139">
    <property type="term" value="F:5'-3' DNA helicase activity"/>
    <property type="evidence" value="ECO:0007669"/>
    <property type="project" value="UniProtKB-EC"/>
</dbReference>
<evidence type="ECO:0000256" key="10">
    <source>
        <dbReference type="ARBA" id="ARBA00044969"/>
    </source>
</evidence>